<keyword evidence="1" id="KW-0472">Membrane</keyword>
<sequence length="44" mass="4438">MAVDQVATSSQVDNARLHIGRVLILLAGVIGVIAVLLVIVASAA</sequence>
<keyword evidence="3" id="KW-1185">Reference proteome</keyword>
<comment type="caution">
    <text evidence="2">The sequence shown here is derived from an EMBL/GenBank/DDBJ whole genome shotgun (WGS) entry which is preliminary data.</text>
</comment>
<evidence type="ECO:0000256" key="1">
    <source>
        <dbReference type="SAM" id="Phobius"/>
    </source>
</evidence>
<dbReference type="AlphaFoldDB" id="A0A7I9V7K5"/>
<keyword evidence="1" id="KW-1133">Transmembrane helix</keyword>
<keyword evidence="1" id="KW-0812">Transmembrane</keyword>
<dbReference type="Proteomes" id="UP000444960">
    <property type="component" value="Unassembled WGS sequence"/>
</dbReference>
<gene>
    <name evidence="2" type="ORF">nbrc107696_16600</name>
</gene>
<dbReference type="EMBL" id="BJOV01000003">
    <property type="protein sequence ID" value="GEE01214.1"/>
    <property type="molecule type" value="Genomic_DNA"/>
</dbReference>
<evidence type="ECO:0000313" key="2">
    <source>
        <dbReference type="EMBL" id="GEE01214.1"/>
    </source>
</evidence>
<protein>
    <submittedName>
        <fullName evidence="2">Uncharacterized protein</fullName>
    </submittedName>
</protein>
<accession>A0A7I9V7K5</accession>
<proteinExistence type="predicted"/>
<evidence type="ECO:0000313" key="3">
    <source>
        <dbReference type="Proteomes" id="UP000444960"/>
    </source>
</evidence>
<reference evidence="3" key="1">
    <citation type="submission" date="2019-06" db="EMBL/GenBank/DDBJ databases">
        <title>Gordonia isolated from sludge of a wastewater treatment plant.</title>
        <authorList>
            <person name="Tamura T."/>
            <person name="Aoyama K."/>
            <person name="Kang Y."/>
            <person name="Saito S."/>
            <person name="Akiyama N."/>
            <person name="Yazawa K."/>
            <person name="Gonoi T."/>
            <person name="Mikami Y."/>
        </authorList>
    </citation>
    <scope>NUCLEOTIDE SEQUENCE [LARGE SCALE GENOMIC DNA]</scope>
    <source>
        <strain evidence="3">NBRC 107696</strain>
    </source>
</reference>
<organism evidence="2 3">
    <name type="scientific">Gordonia spumicola</name>
    <dbReference type="NCBI Taxonomy" id="589161"/>
    <lineage>
        <taxon>Bacteria</taxon>
        <taxon>Bacillati</taxon>
        <taxon>Actinomycetota</taxon>
        <taxon>Actinomycetes</taxon>
        <taxon>Mycobacteriales</taxon>
        <taxon>Gordoniaceae</taxon>
        <taxon>Gordonia</taxon>
    </lineage>
</organism>
<feature type="transmembrane region" description="Helical" evidence="1">
    <location>
        <begin position="22"/>
        <end position="43"/>
    </location>
</feature>
<name>A0A7I9V7K5_9ACTN</name>
<dbReference type="RefSeq" id="WP_267130321.1">
    <property type="nucleotide sequence ID" value="NZ_BJOV01000003.1"/>
</dbReference>